<dbReference type="eggNOG" id="COG2068">
    <property type="taxonomic scope" value="Bacteria"/>
</dbReference>
<evidence type="ECO:0000313" key="3">
    <source>
        <dbReference type="EMBL" id="BAF58868.1"/>
    </source>
</evidence>
<keyword evidence="4" id="KW-1185">Reference proteome</keyword>
<gene>
    <name evidence="3" type="ordered locus">PTH_0687</name>
</gene>
<dbReference type="CDD" id="cd04182">
    <property type="entry name" value="GT_2_like_f"/>
    <property type="match status" value="1"/>
</dbReference>
<dbReference type="STRING" id="370438.PTH_0687"/>
<dbReference type="KEGG" id="pth:PTH_0687"/>
<dbReference type="Proteomes" id="UP000006556">
    <property type="component" value="Chromosome"/>
</dbReference>
<dbReference type="AlphaFoldDB" id="A5D4H0"/>
<feature type="domain" description="MobA-like NTP transferase" evidence="2">
    <location>
        <begin position="2"/>
        <end position="143"/>
    </location>
</feature>
<dbReference type="GO" id="GO:0016779">
    <property type="term" value="F:nucleotidyltransferase activity"/>
    <property type="evidence" value="ECO:0007669"/>
    <property type="project" value="UniProtKB-ARBA"/>
</dbReference>
<dbReference type="CDD" id="cd00077">
    <property type="entry name" value="HDc"/>
    <property type="match status" value="1"/>
</dbReference>
<proteinExistence type="predicted"/>
<dbReference type="InterPro" id="IPR029044">
    <property type="entry name" value="Nucleotide-diphossugar_trans"/>
</dbReference>
<dbReference type="PANTHER" id="PTHR43777:SF1">
    <property type="entry name" value="MOLYBDENUM COFACTOR CYTIDYLYLTRANSFERASE"/>
    <property type="match status" value="1"/>
</dbReference>
<reference evidence="4" key="1">
    <citation type="journal article" date="2008" name="Genome Res.">
        <title>The genome of Pelotomaculum thermopropionicum reveals niche-associated evolution in anaerobic microbiota.</title>
        <authorList>
            <person name="Kosaka T."/>
            <person name="Kato S."/>
            <person name="Shimoyama T."/>
            <person name="Ishii S."/>
            <person name="Abe T."/>
            <person name="Watanabe K."/>
        </authorList>
    </citation>
    <scope>NUCLEOTIDE SEQUENCE [LARGE SCALE GENOMIC DNA]</scope>
    <source>
        <strain evidence="4">DSM 13744 / JCM 10971 / SI</strain>
    </source>
</reference>
<sequence>MLKLGSCTALEHAVRCFFRAGVRDVRVVAGYRAETVAEAVKPLGVRVVVNQYFDKGMYSSVQAGVRTLEPEVRAFFLLPADYPLVRKSTVGKMLECFHTGSKGIVYPVFQGRRGHPPLISARYAGDIINSFPAGGLRELLGKYEHDALGVPVSDEAVLLDMDTPEDYEVLLQYLKNRAVPTLEECRSILRECRVSELVWKHSHRVAGLALLLVKHLKKAGAALDEDLVLAGALLHDVARSQPDHAGAGARLLEARGYPLVAKVVAAHMDIDSSEDMPLSEPEVVFLADKMIKDQSMIPIPERFAVMLEMYKDDRQACEAVLRRLKQALLIKRKVEKLLGRPLESVCRAKTGI</sequence>
<dbReference type="InterPro" id="IPR003607">
    <property type="entry name" value="HD/PDEase_dom"/>
</dbReference>
<feature type="domain" description="HD" evidence="1">
    <location>
        <begin position="198"/>
        <end position="290"/>
    </location>
</feature>
<dbReference type="NCBIfam" id="NF045665">
    <property type="entry name" value="NTPtran_DVU1551"/>
    <property type="match status" value="1"/>
</dbReference>
<dbReference type="Gene3D" id="1.10.3210.10">
    <property type="entry name" value="Hypothetical protein af1432"/>
    <property type="match status" value="1"/>
</dbReference>
<organism evidence="3 4">
    <name type="scientific">Pelotomaculum thermopropionicum (strain DSM 13744 / JCM 10971 / SI)</name>
    <dbReference type="NCBI Taxonomy" id="370438"/>
    <lineage>
        <taxon>Bacteria</taxon>
        <taxon>Bacillati</taxon>
        <taxon>Bacillota</taxon>
        <taxon>Clostridia</taxon>
        <taxon>Eubacteriales</taxon>
        <taxon>Desulfotomaculaceae</taxon>
        <taxon>Pelotomaculum</taxon>
    </lineage>
</organism>
<evidence type="ECO:0000259" key="1">
    <source>
        <dbReference type="Pfam" id="PF01966"/>
    </source>
</evidence>
<dbReference type="Pfam" id="PF01966">
    <property type="entry name" value="HD"/>
    <property type="match status" value="1"/>
</dbReference>
<dbReference type="eggNOG" id="COG1418">
    <property type="taxonomic scope" value="Bacteria"/>
</dbReference>
<dbReference type="EMBL" id="AP009389">
    <property type="protein sequence ID" value="BAF58868.1"/>
    <property type="molecule type" value="Genomic_DNA"/>
</dbReference>
<dbReference type="Pfam" id="PF12804">
    <property type="entry name" value="NTP_transf_3"/>
    <property type="match status" value="1"/>
</dbReference>
<name>A5D4H0_PELTS</name>
<accession>A5D4H0</accession>
<dbReference type="SUPFAM" id="SSF53448">
    <property type="entry name" value="Nucleotide-diphospho-sugar transferases"/>
    <property type="match status" value="1"/>
</dbReference>
<dbReference type="Gene3D" id="3.90.550.10">
    <property type="entry name" value="Spore Coat Polysaccharide Biosynthesis Protein SpsA, Chain A"/>
    <property type="match status" value="1"/>
</dbReference>
<dbReference type="HOGENOM" id="CLU_040526_0_0_9"/>
<dbReference type="PANTHER" id="PTHR43777">
    <property type="entry name" value="MOLYBDENUM COFACTOR CYTIDYLYLTRANSFERASE"/>
    <property type="match status" value="1"/>
</dbReference>
<dbReference type="InterPro" id="IPR054703">
    <property type="entry name" value="Mop-rel"/>
</dbReference>
<dbReference type="SUPFAM" id="SSF109604">
    <property type="entry name" value="HD-domain/PDEase-like"/>
    <property type="match status" value="1"/>
</dbReference>
<dbReference type="InterPro" id="IPR025877">
    <property type="entry name" value="MobA-like_NTP_Trfase"/>
</dbReference>
<dbReference type="InterPro" id="IPR006674">
    <property type="entry name" value="HD_domain"/>
</dbReference>
<evidence type="ECO:0000313" key="4">
    <source>
        <dbReference type="Proteomes" id="UP000006556"/>
    </source>
</evidence>
<protein>
    <submittedName>
        <fullName evidence="3">Uncharacterized protein</fullName>
    </submittedName>
</protein>
<evidence type="ECO:0000259" key="2">
    <source>
        <dbReference type="Pfam" id="PF12804"/>
    </source>
</evidence>